<dbReference type="AlphaFoldDB" id="A0A9P8AAT3"/>
<feature type="transmembrane region" description="Helical" evidence="2">
    <location>
        <begin position="103"/>
        <end position="129"/>
    </location>
</feature>
<dbReference type="KEGG" id="more:E1B28_003770"/>
<keyword evidence="2" id="KW-0812">Transmembrane</keyword>
<keyword evidence="2" id="KW-1133">Transmembrane helix</keyword>
<feature type="region of interest" description="Disordered" evidence="1">
    <location>
        <begin position="51"/>
        <end position="76"/>
    </location>
</feature>
<sequence>MLPIVTPPSPPPPTPPPIIMTSLSTVRIPVGTGSFLDSTVTVSFTAGLAGTSPGTSSQITSGSDATITSKSSTGTSTTMHILSSDFPGNARNLSSGEKTNHNIGLIVGLTLGISTLVAFSVIFTARVLYLRHQRRMEMEKSTWVKNPMVIGEALSSPSIIEQNVRRGSGKRRETTESVVHNHNVVPRTQREEQPGVTRMGAEDLPPDYHE</sequence>
<keyword evidence="2" id="KW-0472">Membrane</keyword>
<gene>
    <name evidence="3" type="ORF">E1B28_003770</name>
</gene>
<keyword evidence="4" id="KW-1185">Reference proteome</keyword>
<evidence type="ECO:0000313" key="4">
    <source>
        <dbReference type="Proteomes" id="UP001049176"/>
    </source>
</evidence>
<dbReference type="EMBL" id="CM032182">
    <property type="protein sequence ID" value="KAG7096326.1"/>
    <property type="molecule type" value="Genomic_DNA"/>
</dbReference>
<dbReference type="RefSeq" id="XP_043012796.1">
    <property type="nucleotide sequence ID" value="XM_043148204.1"/>
</dbReference>
<evidence type="ECO:0000313" key="3">
    <source>
        <dbReference type="EMBL" id="KAG7096326.1"/>
    </source>
</evidence>
<reference evidence="3" key="1">
    <citation type="journal article" date="2021" name="Genome Biol. Evol.">
        <title>The assembled and annotated genome of the fairy-ring fungus Marasmius oreades.</title>
        <authorList>
            <person name="Hiltunen M."/>
            <person name="Ament-Velasquez S.L."/>
            <person name="Johannesson H."/>
        </authorList>
    </citation>
    <scope>NUCLEOTIDE SEQUENCE</scope>
    <source>
        <strain evidence="3">03SP1</strain>
    </source>
</reference>
<dbReference type="GeneID" id="66072846"/>
<feature type="compositionally biased region" description="Low complexity" evidence="1">
    <location>
        <begin position="66"/>
        <end position="76"/>
    </location>
</feature>
<comment type="caution">
    <text evidence="3">The sequence shown here is derived from an EMBL/GenBank/DDBJ whole genome shotgun (WGS) entry which is preliminary data.</text>
</comment>
<name>A0A9P8AAT3_9AGAR</name>
<protein>
    <submittedName>
        <fullName evidence="3">Uncharacterized protein</fullName>
    </submittedName>
</protein>
<evidence type="ECO:0000256" key="2">
    <source>
        <dbReference type="SAM" id="Phobius"/>
    </source>
</evidence>
<feature type="compositionally biased region" description="Polar residues" evidence="1">
    <location>
        <begin position="52"/>
        <end position="65"/>
    </location>
</feature>
<feature type="region of interest" description="Disordered" evidence="1">
    <location>
        <begin position="162"/>
        <end position="210"/>
    </location>
</feature>
<proteinExistence type="predicted"/>
<organism evidence="3 4">
    <name type="scientific">Marasmius oreades</name>
    <name type="common">fairy-ring Marasmius</name>
    <dbReference type="NCBI Taxonomy" id="181124"/>
    <lineage>
        <taxon>Eukaryota</taxon>
        <taxon>Fungi</taxon>
        <taxon>Dikarya</taxon>
        <taxon>Basidiomycota</taxon>
        <taxon>Agaricomycotina</taxon>
        <taxon>Agaricomycetes</taxon>
        <taxon>Agaricomycetidae</taxon>
        <taxon>Agaricales</taxon>
        <taxon>Marasmiineae</taxon>
        <taxon>Marasmiaceae</taxon>
        <taxon>Marasmius</taxon>
    </lineage>
</organism>
<dbReference type="Proteomes" id="UP001049176">
    <property type="component" value="Chromosome 2"/>
</dbReference>
<evidence type="ECO:0000256" key="1">
    <source>
        <dbReference type="SAM" id="MobiDB-lite"/>
    </source>
</evidence>
<accession>A0A9P8AAT3</accession>